<evidence type="ECO:0000313" key="4">
    <source>
        <dbReference type="Proteomes" id="UP000727407"/>
    </source>
</evidence>
<accession>A0A8J4U5P1</accession>
<evidence type="ECO:0000259" key="2">
    <source>
        <dbReference type="Pfam" id="PF12937"/>
    </source>
</evidence>
<dbReference type="InterPro" id="IPR001810">
    <property type="entry name" value="F-box_dom"/>
</dbReference>
<evidence type="ECO:0000313" key="3">
    <source>
        <dbReference type="EMBL" id="KAF5900373.1"/>
    </source>
</evidence>
<dbReference type="AlphaFoldDB" id="A0A8J4U5P1"/>
<feature type="region of interest" description="Disordered" evidence="1">
    <location>
        <begin position="267"/>
        <end position="296"/>
    </location>
</feature>
<feature type="non-terminal residue" evidence="3">
    <location>
        <position position="1"/>
    </location>
</feature>
<organism evidence="3 4">
    <name type="scientific">Clarias magur</name>
    <name type="common">Asian catfish</name>
    <name type="synonym">Macropteronotus magur</name>
    <dbReference type="NCBI Taxonomy" id="1594786"/>
    <lineage>
        <taxon>Eukaryota</taxon>
        <taxon>Metazoa</taxon>
        <taxon>Chordata</taxon>
        <taxon>Craniata</taxon>
        <taxon>Vertebrata</taxon>
        <taxon>Euteleostomi</taxon>
        <taxon>Actinopterygii</taxon>
        <taxon>Neopterygii</taxon>
        <taxon>Teleostei</taxon>
        <taxon>Ostariophysi</taxon>
        <taxon>Siluriformes</taxon>
        <taxon>Clariidae</taxon>
        <taxon>Clarias</taxon>
    </lineage>
</organism>
<dbReference type="SUPFAM" id="SSF81383">
    <property type="entry name" value="F-box domain"/>
    <property type="match status" value="1"/>
</dbReference>
<protein>
    <submittedName>
        <fullName evidence="3">F-box only protein 5</fullName>
    </submittedName>
</protein>
<dbReference type="GO" id="GO:0005634">
    <property type="term" value="C:nucleus"/>
    <property type="evidence" value="ECO:0007669"/>
    <property type="project" value="TreeGrafter"/>
</dbReference>
<dbReference type="Proteomes" id="UP000727407">
    <property type="component" value="Unassembled WGS sequence"/>
</dbReference>
<dbReference type="EMBL" id="QNUK01000138">
    <property type="protein sequence ID" value="KAF5900373.1"/>
    <property type="molecule type" value="Genomic_DNA"/>
</dbReference>
<dbReference type="Pfam" id="PF12937">
    <property type="entry name" value="F-box-like"/>
    <property type="match status" value="1"/>
</dbReference>
<evidence type="ECO:0000256" key="1">
    <source>
        <dbReference type="SAM" id="MobiDB-lite"/>
    </source>
</evidence>
<keyword evidence="4" id="KW-1185">Reference proteome</keyword>
<dbReference type="PANTHER" id="PTHR15493:SF8">
    <property type="entry name" value="F-BOX ONLY PROTEIN 5"/>
    <property type="match status" value="1"/>
</dbReference>
<sequence length="296" mass="33259">MKCLSRSRAAAEKAEPETSAKLKSLVKSAPSSCVLSSISQQQLSEPTGPHNKENCKEKPCPVEFLSDDEALLGSHSLTEDSGYLSLHNSQLEHYDGETNCTDTQERNTEKKECRLSPVHSESKSRCLPVLQFQEEVCKQLAKSYMQSQSYDWTVINKLAKDYGLHNIIGVKMGLEYVDILCGLLKKDMKHILTRILGLLGESDLINCKKVSKTWRKIIHEDQRSVQRCQEVEQLLRDSERSTGSLTRDFGLSRVVFSCLQSVASSTPVHKPAKKTHSHTDSVHKAAKPSRFAEFHE</sequence>
<feature type="compositionally biased region" description="Basic and acidic residues" evidence="1">
    <location>
        <begin position="9"/>
        <end position="20"/>
    </location>
</feature>
<dbReference type="InterPro" id="IPR036047">
    <property type="entry name" value="F-box-like_dom_sf"/>
</dbReference>
<proteinExistence type="predicted"/>
<name>A0A8J4U5P1_CLAMG</name>
<dbReference type="Gene3D" id="1.20.1280.50">
    <property type="match status" value="1"/>
</dbReference>
<dbReference type="GO" id="GO:0007088">
    <property type="term" value="P:regulation of mitotic nuclear division"/>
    <property type="evidence" value="ECO:0007669"/>
    <property type="project" value="InterPro"/>
</dbReference>
<feature type="region of interest" description="Disordered" evidence="1">
    <location>
        <begin position="1"/>
        <end position="23"/>
    </location>
</feature>
<comment type="caution">
    <text evidence="3">The sequence shown here is derived from an EMBL/GenBank/DDBJ whole genome shotgun (WGS) entry which is preliminary data.</text>
</comment>
<feature type="domain" description="F-box" evidence="2">
    <location>
        <begin position="190"/>
        <end position="221"/>
    </location>
</feature>
<dbReference type="InterPro" id="IPR047147">
    <property type="entry name" value="FBX5_43"/>
</dbReference>
<dbReference type="GO" id="GO:0045835">
    <property type="term" value="P:negative regulation of meiotic nuclear division"/>
    <property type="evidence" value="ECO:0007669"/>
    <property type="project" value="InterPro"/>
</dbReference>
<gene>
    <name evidence="3" type="ORF">DAT39_009901</name>
</gene>
<dbReference type="OrthoDB" id="9984940at2759"/>
<reference evidence="3" key="1">
    <citation type="submission" date="2020-07" db="EMBL/GenBank/DDBJ databases">
        <title>Clarias magur genome sequencing, assembly and annotation.</title>
        <authorList>
            <person name="Kushwaha B."/>
            <person name="Kumar R."/>
            <person name="Das P."/>
            <person name="Joshi C.G."/>
            <person name="Kumar D."/>
            <person name="Nagpure N.S."/>
            <person name="Pandey M."/>
            <person name="Agarwal S."/>
            <person name="Srivastava S."/>
            <person name="Singh M."/>
            <person name="Sahoo L."/>
            <person name="Jayasankar P."/>
            <person name="Meher P.K."/>
            <person name="Koringa P.G."/>
            <person name="Iquebal M.A."/>
            <person name="Das S.P."/>
            <person name="Bit A."/>
            <person name="Patnaik S."/>
            <person name="Patel N."/>
            <person name="Shah T.M."/>
            <person name="Hinsu A."/>
            <person name="Jena J.K."/>
        </authorList>
    </citation>
    <scope>NUCLEOTIDE SEQUENCE</scope>
    <source>
        <strain evidence="3">CIFAMagur01</strain>
        <tissue evidence="3">Testis</tissue>
    </source>
</reference>
<dbReference type="PANTHER" id="PTHR15493">
    <property type="entry name" value="F-BOX ONLY PROTEIN 5 AND 43"/>
    <property type="match status" value="1"/>
</dbReference>